<dbReference type="EMBL" id="AP014800">
    <property type="protein sequence ID" value="BAQ67886.1"/>
    <property type="molecule type" value="Genomic_DNA"/>
</dbReference>
<keyword evidence="4" id="KW-0540">Nuclease</keyword>
<dbReference type="InterPro" id="IPR027417">
    <property type="entry name" value="P-loop_NTPase"/>
</dbReference>
<evidence type="ECO:0000313" key="5">
    <source>
        <dbReference type="Proteomes" id="UP000064912"/>
    </source>
</evidence>
<dbReference type="SUPFAM" id="SSF52540">
    <property type="entry name" value="P-loop containing nucleoside triphosphate hydrolases"/>
    <property type="match status" value="1"/>
</dbReference>
<name>A0A0D6AYQ6_RHOSU</name>
<dbReference type="GO" id="GO:0016887">
    <property type="term" value="F:ATP hydrolysis activity"/>
    <property type="evidence" value="ECO:0007669"/>
    <property type="project" value="InterPro"/>
</dbReference>
<dbReference type="GO" id="GO:0006302">
    <property type="term" value="P:double-strand break repair"/>
    <property type="evidence" value="ECO:0007669"/>
    <property type="project" value="InterPro"/>
</dbReference>
<feature type="domain" description="Rad50/SbcC-type AAA" evidence="3">
    <location>
        <begin position="5"/>
        <end position="197"/>
    </location>
</feature>
<feature type="coiled-coil region" evidence="1">
    <location>
        <begin position="199"/>
        <end position="259"/>
    </location>
</feature>
<protein>
    <submittedName>
        <fullName evidence="4">Exonuclease protein</fullName>
    </submittedName>
</protein>
<dbReference type="PANTHER" id="PTHR32114">
    <property type="entry name" value="ABC TRANSPORTER ABCH.3"/>
    <property type="match status" value="1"/>
</dbReference>
<keyword evidence="4" id="KW-0269">Exonuclease</keyword>
<dbReference type="Pfam" id="PF13476">
    <property type="entry name" value="AAA_23"/>
    <property type="match status" value="1"/>
</dbReference>
<evidence type="ECO:0000256" key="1">
    <source>
        <dbReference type="SAM" id="Coils"/>
    </source>
</evidence>
<dbReference type="Gene3D" id="3.40.50.300">
    <property type="entry name" value="P-loop containing nucleotide triphosphate hydrolases"/>
    <property type="match status" value="2"/>
</dbReference>
<feature type="region of interest" description="Disordered" evidence="2">
    <location>
        <begin position="390"/>
        <end position="413"/>
    </location>
</feature>
<dbReference type="PATRIC" id="fig|35806.4.peg.736"/>
<evidence type="ECO:0000256" key="2">
    <source>
        <dbReference type="SAM" id="MobiDB-lite"/>
    </source>
</evidence>
<evidence type="ECO:0000313" key="4">
    <source>
        <dbReference type="EMBL" id="BAQ67886.1"/>
    </source>
</evidence>
<feature type="coiled-coil region" evidence="1">
    <location>
        <begin position="789"/>
        <end position="840"/>
    </location>
</feature>
<dbReference type="KEGG" id="rsu:NHU_00718"/>
<feature type="coiled-coil region" evidence="1">
    <location>
        <begin position="617"/>
        <end position="644"/>
    </location>
</feature>
<dbReference type="Proteomes" id="UP000064912">
    <property type="component" value="Chromosome"/>
</dbReference>
<evidence type="ECO:0000259" key="3">
    <source>
        <dbReference type="Pfam" id="PF13476"/>
    </source>
</evidence>
<dbReference type="eggNOG" id="COG0419">
    <property type="taxonomic scope" value="Bacteria"/>
</dbReference>
<sequence>MRPVRLTLQAFGPFPGREVVDFRAAVAAGLFGIYGRTGSGKSTIFSAMTFALFGEAARAEQDAPSLRADHADPDMPTEVEFVFDLGARRYVLLRRPDQSRPKTRGSGETRDPHEAYLFDATGLPLDRIGAEGRGKILAEKKVGAVSAAVTELLGYGSHQFRQIVLLPQGRFETFLAARTRERLEILRELFDVSIYRRLAATMKAEAEMLERTLREARAVCEGRLAAEGFEGMEALETGLAAAEARLAEARTAEAAATREAVASRAELSAAEQTEARFLAAAAADQALAGIREAGPAMAELAAQVRRADRARLLLDLEARVVEAAREAEAASGRMDAAEARLETAKTAATRAAARQEAETARGPETEALRREVETLKRHAQTLAAAAELRQRAEEAQAGAEAARAEHSAAQGALAQRMAQRGKAAEAVHAARQTSANRALLSARLQALETEMKAALSVEAATRDVSETTEAVARLVRAQEHAARRSRAAHAEMEAAERRLARSQALHLAAGLQPGAPCPVCGATDHPAPAAGAGEASASEAALRTARAAWEEADRAQREADRALASERGVFAGRQERLAGLDRPATDTATLKTRIRATHEALAALGAETEIAVAEGLLARLDAAVRAAEDTRERCREVIAEREAEALREAARIEAMLAPVPEALRSETALTAALSARQAALEARDAARQGAMKTATEAREAALAARAGHEAAVRAMAEARARHEGAREAFARRLGETGLSADDLAALKSAIARLEEDRAAVEAHGRALAVAEERARATAEAVEGRTRPDLPALREVLAAAEARHSEATERRAAAAHASDHLASLRDDLAGTLQRLEAEEAASAPLRRLSALFDGRNPQGLDLETYAIGAMFDRVLAAANRRLGPMSGGRYRLEREAEGGGGRGRRGLGLQVFDLFTGKARPTATLSGGETFIAALALALGLADAVESASGKVRLDTIFIDEGFGSLDTEDGAGTLDRVLQALGALVGHTRAVGLISHVPLVQEAIPNGFYVHKEPAGSRIETRGPV</sequence>
<dbReference type="PANTHER" id="PTHR32114:SF2">
    <property type="entry name" value="ABC TRANSPORTER ABCH.3"/>
    <property type="match status" value="1"/>
</dbReference>
<reference evidence="4 5" key="1">
    <citation type="submission" date="2015-02" db="EMBL/GenBank/DDBJ databases">
        <title>Genome sequene of Rhodovulum sulfidophilum DSM 2351.</title>
        <authorList>
            <person name="Nagao N."/>
        </authorList>
    </citation>
    <scope>NUCLEOTIDE SEQUENCE [LARGE SCALE GENOMIC DNA]</scope>
    <source>
        <strain evidence="4 5">DSM 2351</strain>
    </source>
</reference>
<keyword evidence="4" id="KW-0378">Hydrolase</keyword>
<keyword evidence="1" id="KW-0175">Coiled coil</keyword>
<accession>A0A0D6AYQ6</accession>
<dbReference type="AlphaFoldDB" id="A0A0D6AYQ6"/>
<organism evidence="4 5">
    <name type="scientific">Rhodovulum sulfidophilum</name>
    <name type="common">Rhodobacter sulfidophilus</name>
    <dbReference type="NCBI Taxonomy" id="35806"/>
    <lineage>
        <taxon>Bacteria</taxon>
        <taxon>Pseudomonadati</taxon>
        <taxon>Pseudomonadota</taxon>
        <taxon>Alphaproteobacteria</taxon>
        <taxon>Rhodobacterales</taxon>
        <taxon>Paracoccaceae</taxon>
        <taxon>Rhodovulum</taxon>
    </lineage>
</organism>
<proteinExistence type="predicted"/>
<dbReference type="GO" id="GO:0004527">
    <property type="term" value="F:exonuclease activity"/>
    <property type="evidence" value="ECO:0007669"/>
    <property type="project" value="UniProtKB-KW"/>
</dbReference>
<feature type="compositionally biased region" description="Low complexity" evidence="2">
    <location>
        <begin position="395"/>
        <end position="412"/>
    </location>
</feature>
<gene>
    <name evidence="4" type="primary">sbcC</name>
    <name evidence="4" type="ORF">NHU_00718</name>
</gene>
<dbReference type="InterPro" id="IPR038729">
    <property type="entry name" value="Rad50/SbcC_AAA"/>
</dbReference>